<dbReference type="SUPFAM" id="SSF47413">
    <property type="entry name" value="lambda repressor-like DNA-binding domains"/>
    <property type="match status" value="1"/>
</dbReference>
<dbReference type="OrthoDB" id="129597at2"/>
<reference evidence="2 3" key="1">
    <citation type="submission" date="2013-03" db="EMBL/GenBank/DDBJ databases">
        <authorList>
            <person name="Linke B."/>
        </authorList>
    </citation>
    <scope>NUCLEOTIDE SEQUENCE [LARGE SCALE GENOMIC DNA]</scope>
    <source>
        <strain evidence="2 3">B13</strain>
    </source>
</reference>
<dbReference type="STRING" id="1301098.PKB_4142"/>
<sequence length="104" mass="11121">MNVQVIMRDGEAEYAVLPWADYQALLASSGKAPAVAEVASPVVAAHASWRELREARGLSLEHVAREVGISPPYLAMIESGEREASDAIQHGLRRALGVKSEPAS</sequence>
<evidence type="ECO:0000313" key="2">
    <source>
        <dbReference type="EMBL" id="CDF85471.1"/>
    </source>
</evidence>
<gene>
    <name evidence="2" type="ORF">PKB_4142</name>
</gene>
<feature type="domain" description="HTH cro/C1-type" evidence="1">
    <location>
        <begin position="50"/>
        <end position="103"/>
    </location>
</feature>
<dbReference type="CDD" id="cd00093">
    <property type="entry name" value="HTH_XRE"/>
    <property type="match status" value="1"/>
</dbReference>
<protein>
    <recommendedName>
        <fullName evidence="1">HTH cro/C1-type domain-containing protein</fullName>
    </recommendedName>
</protein>
<dbReference type="eggNOG" id="COG1396">
    <property type="taxonomic scope" value="Bacteria"/>
</dbReference>
<evidence type="ECO:0000259" key="1">
    <source>
        <dbReference type="PROSITE" id="PS50943"/>
    </source>
</evidence>
<dbReference type="SMART" id="SM00530">
    <property type="entry name" value="HTH_XRE"/>
    <property type="match status" value="1"/>
</dbReference>
<dbReference type="PROSITE" id="PS50943">
    <property type="entry name" value="HTH_CROC1"/>
    <property type="match status" value="1"/>
</dbReference>
<dbReference type="RefSeq" id="WP_043253991.1">
    <property type="nucleotide sequence ID" value="NZ_HG322950.1"/>
</dbReference>
<dbReference type="InterPro" id="IPR001387">
    <property type="entry name" value="Cro/C1-type_HTH"/>
</dbReference>
<dbReference type="AlphaFoldDB" id="A0A024HKR2"/>
<dbReference type="EMBL" id="HG322950">
    <property type="protein sequence ID" value="CDF85471.1"/>
    <property type="molecule type" value="Genomic_DNA"/>
</dbReference>
<proteinExistence type="predicted"/>
<accession>A0A024HKR2</accession>
<dbReference type="HOGENOM" id="CLU_136757_2_0_6"/>
<evidence type="ECO:0000313" key="3">
    <source>
        <dbReference type="Proteomes" id="UP000025241"/>
    </source>
</evidence>
<dbReference type="InterPro" id="IPR010982">
    <property type="entry name" value="Lambda_DNA-bd_dom_sf"/>
</dbReference>
<reference evidence="2 3" key="2">
    <citation type="submission" date="2014-05" db="EMBL/GenBank/DDBJ databases">
        <title>Genome sequence of the 3-chlorobenzoate degrading bacterium Pseudomonas knackmussii B13 shows multiple evidence for horizontal gene transfer.</title>
        <authorList>
            <person name="Miyazaki R."/>
            <person name="Bertelli C."/>
            <person name="Falquet L."/>
            <person name="Robinson-Rechavi M."/>
            <person name="Gharib W."/>
            <person name="Roy S."/>
            <person name="Van der Meer J.R."/>
        </authorList>
    </citation>
    <scope>NUCLEOTIDE SEQUENCE [LARGE SCALE GENOMIC DNA]</scope>
    <source>
        <strain evidence="2 3">B13</strain>
    </source>
</reference>
<organism evidence="2 3">
    <name type="scientific">Pseudomonas knackmussii (strain DSM 6978 / CCUG 54928 / LMG 23759 / B13)</name>
    <dbReference type="NCBI Taxonomy" id="1301098"/>
    <lineage>
        <taxon>Bacteria</taxon>
        <taxon>Pseudomonadati</taxon>
        <taxon>Pseudomonadota</taxon>
        <taxon>Gammaproteobacteria</taxon>
        <taxon>Pseudomonadales</taxon>
        <taxon>Pseudomonadaceae</taxon>
        <taxon>Pseudomonas</taxon>
    </lineage>
</organism>
<keyword evidence="3" id="KW-1185">Reference proteome</keyword>
<dbReference type="PATRIC" id="fig|1301098.3.peg.4151"/>
<dbReference type="GO" id="GO:0003677">
    <property type="term" value="F:DNA binding"/>
    <property type="evidence" value="ECO:0007669"/>
    <property type="project" value="InterPro"/>
</dbReference>
<dbReference type="KEGG" id="pkc:PKB_4142"/>
<dbReference type="Proteomes" id="UP000025241">
    <property type="component" value="Chromosome I"/>
</dbReference>
<dbReference type="Gene3D" id="1.10.260.40">
    <property type="entry name" value="lambda repressor-like DNA-binding domains"/>
    <property type="match status" value="1"/>
</dbReference>
<dbReference type="Pfam" id="PF01381">
    <property type="entry name" value="HTH_3"/>
    <property type="match status" value="1"/>
</dbReference>
<name>A0A024HKR2_PSEKB</name>